<feature type="domain" description="Ribonucleases P/MRP subunit Pop8-like" evidence="1">
    <location>
        <begin position="38"/>
        <end position="100"/>
    </location>
</feature>
<dbReference type="OrthoDB" id="4077720at2759"/>
<dbReference type="eggNOG" id="ENOG502SCWV">
    <property type="taxonomic scope" value="Eukaryota"/>
</dbReference>
<evidence type="ECO:0000313" key="3">
    <source>
        <dbReference type="Proteomes" id="UP000000707"/>
    </source>
</evidence>
<evidence type="ECO:0000259" key="1">
    <source>
        <dbReference type="Pfam" id="PF20976"/>
    </source>
</evidence>
<proteinExistence type="predicted"/>
<dbReference type="GeneID" id="18247962"/>
<dbReference type="Proteomes" id="UP000000707">
    <property type="component" value="Unassembled WGS sequence"/>
</dbReference>
<sequence length="137" mass="15281">MSQTSKPDSPESGDSLPEWSGLQVKLRFSPTYVEAHQGEDEFESVNIDILTWTAIISAGIGKLYGIVGQALYFKVEDLGDGHSCTIRVMKEDEKQFLNSFFSHKFKLNSFYGGSVDAETYVVHLQTIPLGVPEEPYI</sequence>
<organism evidence="3">
    <name type="scientific">Candida tenuis (strain ATCC 10573 / BCRC 21748 / CBS 615 / JCM 9827 / NBRC 10315 / NRRL Y-1498 / VKM Y-70)</name>
    <name type="common">Yeast</name>
    <name type="synonym">Yamadazyma tenuis</name>
    <dbReference type="NCBI Taxonomy" id="590646"/>
    <lineage>
        <taxon>Eukaryota</taxon>
        <taxon>Fungi</taxon>
        <taxon>Dikarya</taxon>
        <taxon>Ascomycota</taxon>
        <taxon>Saccharomycotina</taxon>
        <taxon>Pichiomycetes</taxon>
        <taxon>Debaryomycetaceae</taxon>
        <taxon>Yamadazyma</taxon>
    </lineage>
</organism>
<dbReference type="EMBL" id="GL996527">
    <property type="protein sequence ID" value="EGV62209.1"/>
    <property type="molecule type" value="Genomic_DNA"/>
</dbReference>
<dbReference type="HOGENOM" id="CLU_1864866_0_0_1"/>
<dbReference type="KEGG" id="cten:18247962"/>
<dbReference type="Pfam" id="PF20976">
    <property type="entry name" value="Pop8"/>
    <property type="match status" value="1"/>
</dbReference>
<gene>
    <name evidence="2" type="ORF">CANTEDRAFT_115679</name>
</gene>
<dbReference type="AlphaFoldDB" id="G3BBQ5"/>
<protein>
    <recommendedName>
        <fullName evidence="1">Ribonucleases P/MRP subunit Pop8-like domain-containing protein</fullName>
    </recommendedName>
</protein>
<dbReference type="InterPro" id="IPR049128">
    <property type="entry name" value="Pop8-like_dom"/>
</dbReference>
<keyword evidence="3" id="KW-1185">Reference proteome</keyword>
<reference evidence="2 3" key="1">
    <citation type="journal article" date="2011" name="Proc. Natl. Acad. Sci. U.S.A.">
        <title>Comparative genomics of xylose-fermenting fungi for enhanced biofuel production.</title>
        <authorList>
            <person name="Wohlbach D.J."/>
            <person name="Kuo A."/>
            <person name="Sato T.K."/>
            <person name="Potts K.M."/>
            <person name="Salamov A.A."/>
            <person name="LaButti K.M."/>
            <person name="Sun H."/>
            <person name="Clum A."/>
            <person name="Pangilinan J.L."/>
            <person name="Lindquist E.A."/>
            <person name="Lucas S."/>
            <person name="Lapidus A."/>
            <person name="Jin M."/>
            <person name="Gunawan C."/>
            <person name="Balan V."/>
            <person name="Dale B.E."/>
            <person name="Jeffries T.W."/>
            <person name="Zinkel R."/>
            <person name="Barry K.W."/>
            <person name="Grigoriev I.V."/>
            <person name="Gasch A.P."/>
        </authorList>
    </citation>
    <scope>NUCLEOTIDE SEQUENCE [LARGE SCALE GENOMIC DNA]</scope>
    <source>
        <strain evidence="3">ATCC 10573 / BCRC 21748 / CBS 615 / JCM 9827 / NBRC 10315 / NRRL Y-1498 / VKM Y-70</strain>
    </source>
</reference>
<accession>G3BBQ5</accession>
<name>G3BBQ5_CANTC</name>
<evidence type="ECO:0000313" key="2">
    <source>
        <dbReference type="EMBL" id="EGV62209.1"/>
    </source>
</evidence>